<dbReference type="PANTHER" id="PTHR44169">
    <property type="entry name" value="NADPH-DEPENDENT 1-ACYLDIHYDROXYACETONE PHOSPHATE REDUCTASE"/>
    <property type="match status" value="1"/>
</dbReference>
<dbReference type="EC" id="1.-.-.-" evidence="4"/>
<dbReference type="Gene3D" id="3.40.50.720">
    <property type="entry name" value="NAD(P)-binding Rossmann-like Domain"/>
    <property type="match status" value="1"/>
</dbReference>
<organism evidence="4 5">
    <name type="scientific">Granulicella aggregans</name>
    <dbReference type="NCBI Taxonomy" id="474949"/>
    <lineage>
        <taxon>Bacteria</taxon>
        <taxon>Pseudomonadati</taxon>
        <taxon>Acidobacteriota</taxon>
        <taxon>Terriglobia</taxon>
        <taxon>Terriglobales</taxon>
        <taxon>Acidobacteriaceae</taxon>
        <taxon>Granulicella</taxon>
    </lineage>
</organism>
<dbReference type="InterPro" id="IPR020904">
    <property type="entry name" value="Sc_DH/Rdtase_CS"/>
</dbReference>
<proteinExistence type="inferred from homology"/>
<accession>A0A7W7ZHS0</accession>
<protein>
    <submittedName>
        <fullName evidence="4">Putative oxidoreductase</fullName>
        <ecNumber evidence="4">1.-.-.-</ecNumber>
    </submittedName>
</protein>
<evidence type="ECO:0000256" key="3">
    <source>
        <dbReference type="RuleBase" id="RU000363"/>
    </source>
</evidence>
<dbReference type="Pfam" id="PF00106">
    <property type="entry name" value="adh_short"/>
    <property type="match status" value="1"/>
</dbReference>
<dbReference type="PROSITE" id="PS00061">
    <property type="entry name" value="ADH_SHORT"/>
    <property type="match status" value="1"/>
</dbReference>
<dbReference type="PANTHER" id="PTHR44169:SF6">
    <property type="entry name" value="NADPH-DEPENDENT 1-ACYLDIHYDROXYACETONE PHOSPHATE REDUCTASE"/>
    <property type="match status" value="1"/>
</dbReference>
<dbReference type="Proteomes" id="UP000540989">
    <property type="component" value="Unassembled WGS sequence"/>
</dbReference>
<dbReference type="AlphaFoldDB" id="A0A7W7ZHS0"/>
<comment type="caution">
    <text evidence="4">The sequence shown here is derived from an EMBL/GenBank/DDBJ whole genome shotgun (WGS) entry which is preliminary data.</text>
</comment>
<evidence type="ECO:0000313" key="4">
    <source>
        <dbReference type="EMBL" id="MBB5060087.1"/>
    </source>
</evidence>
<keyword evidence="2 4" id="KW-0560">Oxidoreductase</keyword>
<dbReference type="PRINTS" id="PR00081">
    <property type="entry name" value="GDHRDH"/>
</dbReference>
<dbReference type="GO" id="GO:0016491">
    <property type="term" value="F:oxidoreductase activity"/>
    <property type="evidence" value="ECO:0007669"/>
    <property type="project" value="UniProtKB-KW"/>
</dbReference>
<keyword evidence="5" id="KW-1185">Reference proteome</keyword>
<sequence length="253" mass="27292">MKTEGNVIFITGGGSGIGRGLAEALHRLGNKVIISGRRKGHLEKTLEANPGMDSIELDVTDPESIRRAAEQLIAKYPTLNVLINNAGIMLIDDASAQVDDELVTSTIATNLMGPIRITGALIDHLKKQESAAVLIVSSVLGFTPMAMTAVYSSTKAALHSYAQSLRFKLRHTPVRVLEVIPPWVRTELLNSSEEPRAMPLDEFLKGTMAALATDADEIMVPHAKFLRDQAGPNEAAFVSTFNEQLEAPQPTAV</sequence>
<evidence type="ECO:0000256" key="2">
    <source>
        <dbReference type="ARBA" id="ARBA00023002"/>
    </source>
</evidence>
<dbReference type="PRINTS" id="PR00080">
    <property type="entry name" value="SDRFAMILY"/>
</dbReference>
<comment type="similarity">
    <text evidence="1 3">Belongs to the short-chain dehydrogenases/reductases (SDR) family.</text>
</comment>
<reference evidence="4 5" key="1">
    <citation type="submission" date="2020-08" db="EMBL/GenBank/DDBJ databases">
        <title>Genomic Encyclopedia of Type Strains, Phase IV (KMG-V): Genome sequencing to study the core and pangenomes of soil and plant-associated prokaryotes.</title>
        <authorList>
            <person name="Whitman W."/>
        </authorList>
    </citation>
    <scope>NUCLEOTIDE SEQUENCE [LARGE SCALE GENOMIC DNA]</scope>
    <source>
        <strain evidence="4 5">M8UP14</strain>
    </source>
</reference>
<dbReference type="RefSeq" id="WP_184222160.1">
    <property type="nucleotide sequence ID" value="NZ_JACHIP010000009.1"/>
</dbReference>
<gene>
    <name evidence="4" type="ORF">HDF16_004823</name>
</gene>
<name>A0A7W7ZHS0_9BACT</name>
<evidence type="ECO:0000313" key="5">
    <source>
        <dbReference type="Proteomes" id="UP000540989"/>
    </source>
</evidence>
<dbReference type="InterPro" id="IPR036291">
    <property type="entry name" value="NAD(P)-bd_dom_sf"/>
</dbReference>
<dbReference type="EMBL" id="JACHIP010000009">
    <property type="protein sequence ID" value="MBB5060087.1"/>
    <property type="molecule type" value="Genomic_DNA"/>
</dbReference>
<evidence type="ECO:0000256" key="1">
    <source>
        <dbReference type="ARBA" id="ARBA00006484"/>
    </source>
</evidence>
<dbReference type="InterPro" id="IPR002347">
    <property type="entry name" value="SDR_fam"/>
</dbReference>
<dbReference type="SUPFAM" id="SSF51735">
    <property type="entry name" value="NAD(P)-binding Rossmann-fold domains"/>
    <property type="match status" value="1"/>
</dbReference>